<organism evidence="1 2">
    <name type="scientific">Oikopleura dioica</name>
    <name type="common">Tunicate</name>
    <dbReference type="NCBI Taxonomy" id="34765"/>
    <lineage>
        <taxon>Eukaryota</taxon>
        <taxon>Metazoa</taxon>
        <taxon>Chordata</taxon>
        <taxon>Tunicata</taxon>
        <taxon>Appendicularia</taxon>
        <taxon>Copelata</taxon>
        <taxon>Oikopleuridae</taxon>
        <taxon>Oikopleura</taxon>
    </lineage>
</organism>
<keyword evidence="2" id="KW-1185">Reference proteome</keyword>
<name>A0ABN7SG87_OIKDI</name>
<dbReference type="EMBL" id="OU015569">
    <property type="protein sequence ID" value="CAG5096966.1"/>
    <property type="molecule type" value="Genomic_DNA"/>
</dbReference>
<protein>
    <submittedName>
        <fullName evidence="1">Oidioi.mRNA.OKI2018_I69.XSR.g14868.t1.cds</fullName>
    </submittedName>
</protein>
<proteinExistence type="predicted"/>
<gene>
    <name evidence="1" type="ORF">OKIOD_LOCUS6426</name>
</gene>
<reference evidence="1 2" key="1">
    <citation type="submission" date="2021-04" db="EMBL/GenBank/DDBJ databases">
        <authorList>
            <person name="Bliznina A."/>
        </authorList>
    </citation>
    <scope>NUCLEOTIDE SEQUENCE [LARGE SCALE GENOMIC DNA]</scope>
</reference>
<dbReference type="Proteomes" id="UP001158576">
    <property type="component" value="Chromosome XSR"/>
</dbReference>
<sequence length="149" mass="16522">MRLSWADFLCGSPNNGRSAPSFSLLAEGKYSFIFKMNTADFRQTCRSLAFIGQEVRITIGQDRSVIFKTTNGEALEHGISVKPSEVKYSIVPRYGFCFDLIDLSKLAEAMYELGQDKVLTFGLGRPGQPMVICANYCGGESKSFIVPRL</sequence>
<evidence type="ECO:0000313" key="2">
    <source>
        <dbReference type="Proteomes" id="UP001158576"/>
    </source>
</evidence>
<accession>A0ABN7SG87</accession>
<dbReference type="Gene3D" id="3.70.10.10">
    <property type="match status" value="1"/>
</dbReference>
<evidence type="ECO:0000313" key="1">
    <source>
        <dbReference type="EMBL" id="CAG5096966.1"/>
    </source>
</evidence>